<dbReference type="OrthoDB" id="9793283at2"/>
<comment type="caution">
    <text evidence="2">The sequence shown here is derived from an EMBL/GenBank/DDBJ whole genome shotgun (WGS) entry which is preliminary data.</text>
</comment>
<dbReference type="Gene3D" id="1.20.1250.20">
    <property type="entry name" value="MFS general substrate transporter like domains"/>
    <property type="match status" value="1"/>
</dbReference>
<feature type="transmembrane region" description="Helical" evidence="1">
    <location>
        <begin position="16"/>
        <end position="37"/>
    </location>
</feature>
<keyword evidence="1" id="KW-1133">Transmembrane helix</keyword>
<dbReference type="EMBL" id="SZYE01000389">
    <property type="protein sequence ID" value="TKR21814.1"/>
    <property type="molecule type" value="Genomic_DNA"/>
</dbReference>
<dbReference type="Proteomes" id="UP000308121">
    <property type="component" value="Unassembled WGS sequence"/>
</dbReference>
<reference evidence="2 3" key="1">
    <citation type="submission" date="2019-05" db="EMBL/GenBank/DDBJ databases">
        <title>Genome sequence of Cellulomonas hominis strain CS1.</title>
        <authorList>
            <person name="Belmont J."/>
            <person name="Maclea K.S."/>
        </authorList>
    </citation>
    <scope>NUCLEOTIDE SEQUENCE [LARGE SCALE GENOMIC DNA]</scope>
    <source>
        <strain evidence="2 3">CS1</strain>
    </source>
</reference>
<keyword evidence="1" id="KW-0472">Membrane</keyword>
<gene>
    <name evidence="2" type="ORF">FA014_19780</name>
</gene>
<dbReference type="InterPro" id="IPR036259">
    <property type="entry name" value="MFS_trans_sf"/>
</dbReference>
<organism evidence="2 3">
    <name type="scientific">Cellulomonas hominis</name>
    <dbReference type="NCBI Taxonomy" id="156981"/>
    <lineage>
        <taxon>Bacteria</taxon>
        <taxon>Bacillati</taxon>
        <taxon>Actinomycetota</taxon>
        <taxon>Actinomycetes</taxon>
        <taxon>Micrococcales</taxon>
        <taxon>Cellulomonadaceae</taxon>
        <taxon>Cellulomonas</taxon>
    </lineage>
</organism>
<evidence type="ECO:0008006" key="4">
    <source>
        <dbReference type="Google" id="ProtNLM"/>
    </source>
</evidence>
<dbReference type="AlphaFoldDB" id="A0A7Z8NNJ2"/>
<evidence type="ECO:0000313" key="3">
    <source>
        <dbReference type="Proteomes" id="UP000308121"/>
    </source>
</evidence>
<keyword evidence="1" id="KW-0812">Transmembrane</keyword>
<feature type="transmembrane region" description="Helical" evidence="1">
    <location>
        <begin position="49"/>
        <end position="66"/>
    </location>
</feature>
<accession>A0A7Z8NNJ2</accession>
<protein>
    <recommendedName>
        <fullName evidence="4">Major facilitator superfamily (MFS) profile domain-containing protein</fullName>
    </recommendedName>
</protein>
<name>A0A7Z8NNJ2_9CELL</name>
<evidence type="ECO:0000313" key="2">
    <source>
        <dbReference type="EMBL" id="TKR21814.1"/>
    </source>
</evidence>
<dbReference type="SUPFAM" id="SSF103473">
    <property type="entry name" value="MFS general substrate transporter"/>
    <property type="match status" value="1"/>
</dbReference>
<sequence length="157" mass="15056">MGFLVQDRYGLGPAPATALTGTLLLAAGLGSMLAQGVLVPRLRWAPWRLVRVGSAVALAALVAYLAPVPAPVLVGVAAVFGAAVGAAAAGCTSAASVAVGAGHQGDVAGVVNAGNALTFVLGPLLATTAYGVRPELPAALAVAAGAVALAAALRSGR</sequence>
<feature type="transmembrane region" description="Helical" evidence="1">
    <location>
        <begin position="72"/>
        <end position="95"/>
    </location>
</feature>
<evidence type="ECO:0000256" key="1">
    <source>
        <dbReference type="SAM" id="Phobius"/>
    </source>
</evidence>
<dbReference type="RefSeq" id="WP_154731276.1">
    <property type="nucleotide sequence ID" value="NZ_SZYE01000389.1"/>
</dbReference>
<proteinExistence type="predicted"/>
<feature type="transmembrane region" description="Helical" evidence="1">
    <location>
        <begin position="107"/>
        <end position="130"/>
    </location>
</feature>
<feature type="transmembrane region" description="Helical" evidence="1">
    <location>
        <begin position="136"/>
        <end position="153"/>
    </location>
</feature>